<keyword evidence="1" id="KW-0949">S-adenosyl-L-methionine</keyword>
<dbReference type="SFLD" id="SFLDG01067">
    <property type="entry name" value="SPASM/twitch_domain_containing"/>
    <property type="match status" value="1"/>
</dbReference>
<keyword evidence="4" id="KW-0411">Iron-sulfur</keyword>
<accession>A0A1H6LDG5</accession>
<dbReference type="PROSITE" id="PS51918">
    <property type="entry name" value="RADICAL_SAM"/>
    <property type="match status" value="1"/>
</dbReference>
<dbReference type="PANTHER" id="PTHR43524">
    <property type="entry name" value="RADICAL SAM SUPERFAMILY PROTEIN"/>
    <property type="match status" value="1"/>
</dbReference>
<keyword evidence="3" id="KW-0408">Iron</keyword>
<dbReference type="Gene3D" id="3.20.20.70">
    <property type="entry name" value="Aldolase class I"/>
    <property type="match status" value="1"/>
</dbReference>
<dbReference type="InterPro" id="IPR013785">
    <property type="entry name" value="Aldolase_TIM"/>
</dbReference>
<dbReference type="InterPro" id="IPR058240">
    <property type="entry name" value="rSAM_sf"/>
</dbReference>
<dbReference type="SUPFAM" id="SSF102114">
    <property type="entry name" value="Radical SAM enzymes"/>
    <property type="match status" value="1"/>
</dbReference>
<dbReference type="CDD" id="cd01335">
    <property type="entry name" value="Radical_SAM"/>
    <property type="match status" value="1"/>
</dbReference>
<dbReference type="EMBL" id="FNWV01000016">
    <property type="protein sequence ID" value="SEH84070.1"/>
    <property type="molecule type" value="Genomic_DNA"/>
</dbReference>
<evidence type="ECO:0000256" key="4">
    <source>
        <dbReference type="ARBA" id="ARBA00023014"/>
    </source>
</evidence>
<dbReference type="OrthoDB" id="9782387at2"/>
<keyword evidence="2" id="KW-0479">Metal-binding</keyword>
<dbReference type="GO" id="GO:0051536">
    <property type="term" value="F:iron-sulfur cluster binding"/>
    <property type="evidence" value="ECO:0007669"/>
    <property type="project" value="UniProtKB-KW"/>
</dbReference>
<feature type="domain" description="Radical SAM core" evidence="5">
    <location>
        <begin position="58"/>
        <end position="279"/>
    </location>
</feature>
<dbReference type="SFLD" id="SFLDS00029">
    <property type="entry name" value="Radical_SAM"/>
    <property type="match status" value="1"/>
</dbReference>
<gene>
    <name evidence="6" type="ORF">SAMN02910265_02986</name>
</gene>
<name>A0A1H6LDG5_RUMFL</name>
<dbReference type="Pfam" id="PF04055">
    <property type="entry name" value="Radical_SAM"/>
    <property type="match status" value="1"/>
</dbReference>
<evidence type="ECO:0000256" key="1">
    <source>
        <dbReference type="ARBA" id="ARBA00022691"/>
    </source>
</evidence>
<organism evidence="6 7">
    <name type="scientific">Ruminococcus flavefaciens</name>
    <dbReference type="NCBI Taxonomy" id="1265"/>
    <lineage>
        <taxon>Bacteria</taxon>
        <taxon>Bacillati</taxon>
        <taxon>Bacillota</taxon>
        <taxon>Clostridia</taxon>
        <taxon>Eubacteriales</taxon>
        <taxon>Oscillospiraceae</taxon>
        <taxon>Ruminococcus</taxon>
    </lineage>
</organism>
<dbReference type="PANTHER" id="PTHR43524:SF1">
    <property type="entry name" value="RADICAL SAM SUPERFAMILY PROTEIN"/>
    <property type="match status" value="1"/>
</dbReference>
<evidence type="ECO:0000313" key="7">
    <source>
        <dbReference type="Proteomes" id="UP000183190"/>
    </source>
</evidence>
<evidence type="ECO:0000256" key="3">
    <source>
        <dbReference type="ARBA" id="ARBA00023004"/>
    </source>
</evidence>
<dbReference type="GO" id="GO:0003824">
    <property type="term" value="F:catalytic activity"/>
    <property type="evidence" value="ECO:0007669"/>
    <property type="project" value="InterPro"/>
</dbReference>
<evidence type="ECO:0000313" key="6">
    <source>
        <dbReference type="EMBL" id="SEH84070.1"/>
    </source>
</evidence>
<dbReference type="AlphaFoldDB" id="A0A1H6LDG5"/>
<protein>
    <submittedName>
        <fullName evidence="6">Radical SAM superfamily enzyme, MoaA/NifB/PqqE/SkfB family</fullName>
    </submittedName>
</protein>
<dbReference type="CDD" id="cd21128">
    <property type="entry name" value="SPASM_rSAM"/>
    <property type="match status" value="1"/>
</dbReference>
<dbReference type="GO" id="GO:0046872">
    <property type="term" value="F:metal ion binding"/>
    <property type="evidence" value="ECO:0007669"/>
    <property type="project" value="UniProtKB-KW"/>
</dbReference>
<evidence type="ECO:0000259" key="5">
    <source>
        <dbReference type="PROSITE" id="PS51918"/>
    </source>
</evidence>
<evidence type="ECO:0000256" key="2">
    <source>
        <dbReference type="ARBA" id="ARBA00022723"/>
    </source>
</evidence>
<dbReference type="Proteomes" id="UP000183190">
    <property type="component" value="Unassembled WGS sequence"/>
</dbReference>
<dbReference type="InterPro" id="IPR007197">
    <property type="entry name" value="rSAM"/>
</dbReference>
<proteinExistence type="predicted"/>
<reference evidence="6 7" key="1">
    <citation type="submission" date="2016-10" db="EMBL/GenBank/DDBJ databases">
        <authorList>
            <person name="de Groot N.N."/>
        </authorList>
    </citation>
    <scope>NUCLEOTIDE SEQUENCE [LARGE SCALE GENOMIC DNA]</scope>
    <source>
        <strain evidence="6 7">YAD2003</strain>
    </source>
</reference>
<sequence length="363" mass="40670">MGGKFDLQEYLTEGVERIVSEAVKATLRNPKESAFMLKFAASSRTASKKRRKAEDKGEHIPPFLIASITSKCNLHCAGCYSRCNHATVDSEPVRQLTDDEWQNVFDEAEELGISFILLAGGEPMLRRGVIEAAGKKQNILFPIFTNGTYLDEKYLELFDKCRNLIPVMSIEGSRELTDERRGAGIYDKLLANMDEIKKRGLIFGASVTVTTRNYREVTSQAFLDSLADKGCKVVIFVEYVPVTEESRELAPTDTEREFMQSEIIRLRETRPEMVYISFPGDEKSSGGCVAAGRGFFHINSHGGAEPCPFSPYSDINVIESSLKGAMNSPLFRKLRDEGYLLEDHDGGCILYEKRELVQQMING</sequence>
<dbReference type="RefSeq" id="WP_074718818.1">
    <property type="nucleotide sequence ID" value="NZ_FNWV01000016.1"/>
</dbReference>